<evidence type="ECO:0000256" key="1">
    <source>
        <dbReference type="PROSITE-ProRule" id="PRU00266"/>
    </source>
</evidence>
<evidence type="ECO:0000313" key="3">
    <source>
        <dbReference type="EMBL" id="ABW32499.1"/>
    </source>
</evidence>
<sequence>MLVDVCQTLRWETPVYTMVSSDEWFICECELSVLGQQLEGSGVAKKKKLAKSIAAREILEQLRERGQQQLQEWLERAT</sequence>
<dbReference type="KEGG" id="amr:AM1_D0002"/>
<dbReference type="Pfam" id="PF00035">
    <property type="entry name" value="dsrm"/>
    <property type="match status" value="1"/>
</dbReference>
<dbReference type="SMART" id="SM00358">
    <property type="entry name" value="DSRM"/>
    <property type="match status" value="1"/>
</dbReference>
<gene>
    <name evidence="3" type="ordered locus">AM1_D0002</name>
</gene>
<feature type="domain" description="DRBM" evidence="2">
    <location>
        <begin position="1"/>
        <end position="64"/>
    </location>
</feature>
<dbReference type="Proteomes" id="UP000000268">
    <property type="component" value="Plasmid pREB4"/>
</dbReference>
<geneLocation type="plasmid" evidence="3 4">
    <name>pREB4</name>
</geneLocation>
<dbReference type="PROSITE" id="PS50137">
    <property type="entry name" value="DS_RBD"/>
    <property type="match status" value="1"/>
</dbReference>
<keyword evidence="4" id="KW-1185">Reference proteome</keyword>
<dbReference type="GO" id="GO:0003723">
    <property type="term" value="F:RNA binding"/>
    <property type="evidence" value="ECO:0007669"/>
    <property type="project" value="UniProtKB-UniRule"/>
</dbReference>
<reference evidence="3 4" key="1">
    <citation type="journal article" date="2008" name="Proc. Natl. Acad. Sci. U.S.A.">
        <title>Niche adaptation and genome expansion in the chlorophyll d-producing cyanobacterium Acaryochloris marina.</title>
        <authorList>
            <person name="Swingley W.D."/>
            <person name="Chen M."/>
            <person name="Cheung P.C."/>
            <person name="Conrad A.L."/>
            <person name="Dejesa L.C."/>
            <person name="Hao J."/>
            <person name="Honchak B.M."/>
            <person name="Karbach L.E."/>
            <person name="Kurdoglu A."/>
            <person name="Lahiri S."/>
            <person name="Mastrian S.D."/>
            <person name="Miyashita H."/>
            <person name="Page L."/>
            <person name="Ramakrishna P."/>
            <person name="Satoh S."/>
            <person name="Sattley W.M."/>
            <person name="Shimada Y."/>
            <person name="Taylor H.L."/>
            <person name="Tomo T."/>
            <person name="Tsuchiya T."/>
            <person name="Wang Z.T."/>
            <person name="Raymond J."/>
            <person name="Mimuro M."/>
            <person name="Blankenship R.E."/>
            <person name="Touchman J.W."/>
        </authorList>
    </citation>
    <scope>NUCLEOTIDE SEQUENCE [LARGE SCALE GENOMIC DNA]</scope>
    <source>
        <strain evidence="4">MBIC 11017</strain>
        <plasmid evidence="4">Plasmid pREB4</plasmid>
    </source>
</reference>
<accession>A8ZNB3</accession>
<evidence type="ECO:0000259" key="2">
    <source>
        <dbReference type="PROSITE" id="PS50137"/>
    </source>
</evidence>
<dbReference type="CDD" id="cd00048">
    <property type="entry name" value="DSRM_SF"/>
    <property type="match status" value="1"/>
</dbReference>
<name>A8ZNB3_ACAM1</name>
<dbReference type="EMBL" id="CP000841">
    <property type="protein sequence ID" value="ABW32499.1"/>
    <property type="molecule type" value="Genomic_DNA"/>
</dbReference>
<dbReference type="HOGENOM" id="CLU_2613841_0_0_3"/>
<keyword evidence="1" id="KW-0694">RNA-binding</keyword>
<proteinExistence type="predicted"/>
<dbReference type="InterPro" id="IPR014720">
    <property type="entry name" value="dsRBD_dom"/>
</dbReference>
<keyword evidence="3" id="KW-0614">Plasmid</keyword>
<organism evidence="3 4">
    <name type="scientific">Acaryochloris marina (strain MBIC 11017)</name>
    <dbReference type="NCBI Taxonomy" id="329726"/>
    <lineage>
        <taxon>Bacteria</taxon>
        <taxon>Bacillati</taxon>
        <taxon>Cyanobacteriota</taxon>
        <taxon>Cyanophyceae</taxon>
        <taxon>Acaryochloridales</taxon>
        <taxon>Acaryochloridaceae</taxon>
        <taxon>Acaryochloris</taxon>
    </lineage>
</organism>
<dbReference type="Gene3D" id="3.30.160.20">
    <property type="match status" value="1"/>
</dbReference>
<protein>
    <recommendedName>
        <fullName evidence="2">DRBM domain-containing protein</fullName>
    </recommendedName>
</protein>
<dbReference type="SUPFAM" id="SSF54768">
    <property type="entry name" value="dsRNA-binding domain-like"/>
    <property type="match status" value="1"/>
</dbReference>
<dbReference type="AlphaFoldDB" id="A8ZNB3"/>
<evidence type="ECO:0000313" key="4">
    <source>
        <dbReference type="Proteomes" id="UP000000268"/>
    </source>
</evidence>